<evidence type="ECO:0000256" key="4">
    <source>
        <dbReference type="ARBA" id="ARBA00022723"/>
    </source>
</evidence>
<evidence type="ECO:0000256" key="7">
    <source>
        <dbReference type="ARBA" id="ARBA00022833"/>
    </source>
</evidence>
<organism evidence="17 18">
    <name type="scientific">Actinidia rufa</name>
    <dbReference type="NCBI Taxonomy" id="165716"/>
    <lineage>
        <taxon>Eukaryota</taxon>
        <taxon>Viridiplantae</taxon>
        <taxon>Streptophyta</taxon>
        <taxon>Embryophyta</taxon>
        <taxon>Tracheophyta</taxon>
        <taxon>Spermatophyta</taxon>
        <taxon>Magnoliopsida</taxon>
        <taxon>eudicotyledons</taxon>
        <taxon>Gunneridae</taxon>
        <taxon>Pentapetalae</taxon>
        <taxon>asterids</taxon>
        <taxon>Ericales</taxon>
        <taxon>Actinidiaceae</taxon>
        <taxon>Actinidia</taxon>
    </lineage>
</organism>
<name>A0A7J0GIJ7_9ERIC</name>
<evidence type="ECO:0000313" key="18">
    <source>
        <dbReference type="Proteomes" id="UP000585474"/>
    </source>
</evidence>
<evidence type="ECO:0000259" key="16">
    <source>
        <dbReference type="PROSITE" id="PS50103"/>
    </source>
</evidence>
<evidence type="ECO:0000256" key="11">
    <source>
        <dbReference type="ARBA" id="ARBA00023242"/>
    </source>
</evidence>
<dbReference type="Gene3D" id="3.30.70.330">
    <property type="match status" value="1"/>
</dbReference>
<dbReference type="GO" id="GO:0089701">
    <property type="term" value="C:U2AF complex"/>
    <property type="evidence" value="ECO:0007669"/>
    <property type="project" value="InterPro"/>
</dbReference>
<dbReference type="GO" id="GO:0000398">
    <property type="term" value="P:mRNA splicing, via spliceosome"/>
    <property type="evidence" value="ECO:0007669"/>
    <property type="project" value="InterPro"/>
</dbReference>
<evidence type="ECO:0000256" key="13">
    <source>
        <dbReference type="PROSITE-ProRule" id="PRU00176"/>
    </source>
</evidence>
<reference evidence="17 18" key="1">
    <citation type="submission" date="2019-07" db="EMBL/GenBank/DDBJ databases">
        <title>De Novo Assembly of kiwifruit Actinidia rufa.</title>
        <authorList>
            <person name="Sugita-Konishi S."/>
            <person name="Sato K."/>
            <person name="Mori E."/>
            <person name="Abe Y."/>
            <person name="Kisaki G."/>
            <person name="Hamano K."/>
            <person name="Suezawa K."/>
            <person name="Otani M."/>
            <person name="Fukuda T."/>
            <person name="Manabe T."/>
            <person name="Gomi K."/>
            <person name="Tabuchi M."/>
            <person name="Akimitsu K."/>
            <person name="Kataoka I."/>
        </authorList>
    </citation>
    <scope>NUCLEOTIDE SEQUENCE [LARGE SCALE GENOMIC DNA]</scope>
    <source>
        <strain evidence="18">cv. Fuchu</strain>
    </source>
</reference>
<evidence type="ECO:0000256" key="10">
    <source>
        <dbReference type="ARBA" id="ARBA00023187"/>
    </source>
</evidence>
<comment type="function">
    <text evidence="12">Necessary for the splicing of pre-mRNA. Probably active at the 3' splice sites.</text>
</comment>
<keyword evidence="7 14" id="KW-0862">Zinc</keyword>
<dbReference type="Pfam" id="PF00076">
    <property type="entry name" value="RRM_1"/>
    <property type="match status" value="1"/>
</dbReference>
<evidence type="ECO:0000259" key="15">
    <source>
        <dbReference type="PROSITE" id="PS50102"/>
    </source>
</evidence>
<evidence type="ECO:0000256" key="2">
    <source>
        <dbReference type="ARBA" id="ARBA00010269"/>
    </source>
</evidence>
<evidence type="ECO:0000256" key="1">
    <source>
        <dbReference type="ARBA" id="ARBA00004123"/>
    </source>
</evidence>
<dbReference type="FunFam" id="3.30.70.330:FF:000122">
    <property type="entry name" value="Splicing factor U2AF small subunit"/>
    <property type="match status" value="1"/>
</dbReference>
<evidence type="ECO:0000256" key="12">
    <source>
        <dbReference type="ARBA" id="ARBA00054989"/>
    </source>
</evidence>
<dbReference type="Pfam" id="PF00642">
    <property type="entry name" value="zf-CCCH"/>
    <property type="match status" value="1"/>
</dbReference>
<keyword evidence="9" id="KW-0238">DNA-binding</keyword>
<dbReference type="GO" id="GO:0008270">
    <property type="term" value="F:zinc ion binding"/>
    <property type="evidence" value="ECO:0007669"/>
    <property type="project" value="UniProtKB-KW"/>
</dbReference>
<evidence type="ECO:0000256" key="3">
    <source>
        <dbReference type="ARBA" id="ARBA00022664"/>
    </source>
</evidence>
<dbReference type="PANTHER" id="PTHR12620">
    <property type="entry name" value="U2 SNRNP AUXILIARY FACTOR, SMALL SUBUNIT"/>
    <property type="match status" value="1"/>
</dbReference>
<accession>A0A7J0GIJ7</accession>
<evidence type="ECO:0000256" key="9">
    <source>
        <dbReference type="ARBA" id="ARBA00023125"/>
    </source>
</evidence>
<comment type="caution">
    <text evidence="17">The sequence shown here is derived from an EMBL/GenBank/DDBJ whole genome shotgun (WGS) entry which is preliminary data.</text>
</comment>
<dbReference type="InterPro" id="IPR000504">
    <property type="entry name" value="RRM_dom"/>
</dbReference>
<keyword evidence="6 14" id="KW-0863">Zinc-finger</keyword>
<evidence type="ECO:0000256" key="6">
    <source>
        <dbReference type="ARBA" id="ARBA00022771"/>
    </source>
</evidence>
<dbReference type="Proteomes" id="UP000585474">
    <property type="component" value="Unassembled WGS sequence"/>
</dbReference>
<comment type="subcellular location">
    <subcellularLocation>
        <location evidence="1">Nucleus</location>
    </subcellularLocation>
</comment>
<dbReference type="InterPro" id="IPR012677">
    <property type="entry name" value="Nucleotide-bd_a/b_plait_sf"/>
</dbReference>
<dbReference type="InterPro" id="IPR000571">
    <property type="entry name" value="Znf_CCCH"/>
</dbReference>
<evidence type="ECO:0000256" key="8">
    <source>
        <dbReference type="ARBA" id="ARBA00022884"/>
    </source>
</evidence>
<keyword evidence="10" id="KW-0508">mRNA splicing</keyword>
<gene>
    <name evidence="17" type="ORF">Acr_21g0011940</name>
</gene>
<protein>
    <submittedName>
        <fullName evidence="17">U2 snRNP auxiliary factor small subunit</fullName>
    </submittedName>
</protein>
<keyword evidence="8 13" id="KW-0694">RNA-binding</keyword>
<sequence>MAEHLASIFGTEKDRVNCPFYFKIGACRHGERCSRLHNRPTISLTLLSNMYQRLDMVTPGVDPQGHPMDPRKIQDHFEDFYDDIFEELYKFGEIESLNVCDNLADHMIGNVYVQFKEEDQAAAALQALQCRFYSGRPIIDDFSPVTDFREATYRQF</sequence>
<proteinExistence type="inferred from homology"/>
<dbReference type="PRINTS" id="PR01848">
    <property type="entry name" value="U2AUXFACTOR"/>
</dbReference>
<dbReference type="AlphaFoldDB" id="A0A7J0GIJ7"/>
<dbReference type="EMBL" id="BJWL01000021">
    <property type="protein sequence ID" value="GFZ10595.1"/>
    <property type="molecule type" value="Genomic_DNA"/>
</dbReference>
<dbReference type="OrthoDB" id="423462at2759"/>
<dbReference type="GO" id="GO:0003677">
    <property type="term" value="F:DNA binding"/>
    <property type="evidence" value="ECO:0007669"/>
    <property type="project" value="UniProtKB-KW"/>
</dbReference>
<keyword evidence="5" id="KW-0677">Repeat</keyword>
<comment type="similarity">
    <text evidence="2">Belongs to the splicing factor SR family.</text>
</comment>
<keyword evidence="18" id="KW-1185">Reference proteome</keyword>
<keyword evidence="3" id="KW-0507">mRNA processing</keyword>
<dbReference type="SUPFAM" id="SSF54928">
    <property type="entry name" value="RNA-binding domain, RBD"/>
    <property type="match status" value="1"/>
</dbReference>
<feature type="domain" description="C3H1-type" evidence="16">
    <location>
        <begin position="12"/>
        <end position="40"/>
    </location>
</feature>
<dbReference type="GO" id="GO:0003723">
    <property type="term" value="F:RNA binding"/>
    <property type="evidence" value="ECO:0007669"/>
    <property type="project" value="UniProtKB-UniRule"/>
</dbReference>
<dbReference type="InterPro" id="IPR035979">
    <property type="entry name" value="RBD_domain_sf"/>
</dbReference>
<keyword evidence="4 14" id="KW-0479">Metal-binding</keyword>
<evidence type="ECO:0000313" key="17">
    <source>
        <dbReference type="EMBL" id="GFZ10595.1"/>
    </source>
</evidence>
<dbReference type="InterPro" id="IPR009145">
    <property type="entry name" value="U2AF_small"/>
</dbReference>
<dbReference type="GO" id="GO:0048573">
    <property type="term" value="P:photoperiodism, flowering"/>
    <property type="evidence" value="ECO:0007669"/>
    <property type="project" value="UniProtKB-ARBA"/>
</dbReference>
<keyword evidence="11" id="KW-0539">Nucleus</keyword>
<dbReference type="PROSITE" id="PS50103">
    <property type="entry name" value="ZF_C3H1"/>
    <property type="match status" value="1"/>
</dbReference>
<evidence type="ECO:0000256" key="5">
    <source>
        <dbReference type="ARBA" id="ARBA00022737"/>
    </source>
</evidence>
<feature type="domain" description="RRM" evidence="15">
    <location>
        <begin position="54"/>
        <end position="145"/>
    </location>
</feature>
<dbReference type="PROSITE" id="PS50102">
    <property type="entry name" value="RRM"/>
    <property type="match status" value="1"/>
</dbReference>
<evidence type="ECO:0000256" key="14">
    <source>
        <dbReference type="PROSITE-ProRule" id="PRU00723"/>
    </source>
</evidence>
<feature type="zinc finger region" description="C3H1-type" evidence="14">
    <location>
        <begin position="12"/>
        <end position="40"/>
    </location>
</feature>